<feature type="signal peptide" evidence="2">
    <location>
        <begin position="1"/>
        <end position="22"/>
    </location>
</feature>
<dbReference type="PROSITE" id="PS51257">
    <property type="entry name" value="PROKAR_LIPOPROTEIN"/>
    <property type="match status" value="1"/>
</dbReference>
<reference evidence="4 5" key="1">
    <citation type="submission" date="2018-08" db="EMBL/GenBank/DDBJ databases">
        <title>Chitinophagaceae sp. K23C18032701, a novel bacterium isolated from forest soil.</title>
        <authorList>
            <person name="Wang C."/>
        </authorList>
    </citation>
    <scope>NUCLEOTIDE SEQUENCE [LARGE SCALE GENOMIC DNA]</scope>
    <source>
        <strain evidence="4 5">K23C18032701</strain>
    </source>
</reference>
<proteinExistence type="predicted"/>
<dbReference type="Pfam" id="PF14347">
    <property type="entry name" value="DUF4399"/>
    <property type="match status" value="1"/>
</dbReference>
<dbReference type="InterPro" id="IPR025512">
    <property type="entry name" value="DUF4399"/>
</dbReference>
<organism evidence="4 5">
    <name type="scientific">Deminuibacter soli</name>
    <dbReference type="NCBI Taxonomy" id="2291815"/>
    <lineage>
        <taxon>Bacteria</taxon>
        <taxon>Pseudomonadati</taxon>
        <taxon>Bacteroidota</taxon>
        <taxon>Chitinophagia</taxon>
        <taxon>Chitinophagales</taxon>
        <taxon>Chitinophagaceae</taxon>
        <taxon>Deminuibacter</taxon>
    </lineage>
</organism>
<feature type="region of interest" description="Disordered" evidence="1">
    <location>
        <begin position="23"/>
        <end position="48"/>
    </location>
</feature>
<protein>
    <submittedName>
        <fullName evidence="4">DUF4399 domain-containing protein</fullName>
    </submittedName>
</protein>
<keyword evidence="5" id="KW-1185">Reference proteome</keyword>
<dbReference type="EMBL" id="QTJU01000010">
    <property type="protein sequence ID" value="RFM26311.1"/>
    <property type="molecule type" value="Genomic_DNA"/>
</dbReference>
<feature type="chain" id="PRO_5017755051" evidence="2">
    <location>
        <begin position="23"/>
        <end position="173"/>
    </location>
</feature>
<sequence>MRKSHFIPAALLVMLTACNSGADNKTAGDSTATDTSMKMSDSSMHHMDSSSAVAPVPAIPAGAKVFFKNLKDGQSVTSPVKVEFGVDGIKLDSAGKLKDGSGHHHLLIDAGDSLALGTVVPKDSTHLHFGNAQTQTEVKLAPGKHKLTLQYADGIHRSYGGQLAKSITVDVKK</sequence>
<evidence type="ECO:0000256" key="1">
    <source>
        <dbReference type="SAM" id="MobiDB-lite"/>
    </source>
</evidence>
<name>A0A3E1NET1_9BACT</name>
<evidence type="ECO:0000313" key="4">
    <source>
        <dbReference type="EMBL" id="RFM26311.1"/>
    </source>
</evidence>
<evidence type="ECO:0000256" key="2">
    <source>
        <dbReference type="SAM" id="SignalP"/>
    </source>
</evidence>
<dbReference type="AlphaFoldDB" id="A0A3E1NET1"/>
<comment type="caution">
    <text evidence="4">The sequence shown here is derived from an EMBL/GenBank/DDBJ whole genome shotgun (WGS) entry which is preliminary data.</text>
</comment>
<accession>A0A3E1NET1</accession>
<dbReference type="OrthoDB" id="531568at2"/>
<gene>
    <name evidence="4" type="ORF">DXN05_20595</name>
</gene>
<dbReference type="Proteomes" id="UP000261284">
    <property type="component" value="Unassembled WGS sequence"/>
</dbReference>
<evidence type="ECO:0000259" key="3">
    <source>
        <dbReference type="Pfam" id="PF14347"/>
    </source>
</evidence>
<feature type="compositionally biased region" description="Low complexity" evidence="1">
    <location>
        <begin position="29"/>
        <end position="42"/>
    </location>
</feature>
<dbReference type="RefSeq" id="WP_116849183.1">
    <property type="nucleotide sequence ID" value="NZ_QTJU01000010.1"/>
</dbReference>
<feature type="domain" description="DUF4399" evidence="3">
    <location>
        <begin position="82"/>
        <end position="172"/>
    </location>
</feature>
<evidence type="ECO:0000313" key="5">
    <source>
        <dbReference type="Proteomes" id="UP000261284"/>
    </source>
</evidence>
<keyword evidence="2" id="KW-0732">Signal</keyword>